<feature type="region of interest" description="Disordered" evidence="1">
    <location>
        <begin position="140"/>
        <end position="162"/>
    </location>
</feature>
<evidence type="ECO:0000313" key="5">
    <source>
        <dbReference type="Proteomes" id="UP000669133"/>
    </source>
</evidence>
<feature type="compositionally biased region" description="Polar residues" evidence="1">
    <location>
        <begin position="105"/>
        <end position="115"/>
    </location>
</feature>
<dbReference type="InterPro" id="IPR001005">
    <property type="entry name" value="SANT/Myb"/>
</dbReference>
<reference evidence="4 5" key="1">
    <citation type="submission" date="2020-12" db="EMBL/GenBank/DDBJ databases">
        <title>Effect of drift, selection, and recombination on the evolution of hybrid genomes in Candida yeast pathogens.</title>
        <authorList>
            <person name="Mixao V."/>
            <person name="Ksiezopolska E."/>
            <person name="Saus E."/>
            <person name="Boekhout T."/>
            <person name="Gacser A."/>
            <person name="Gabaldon T."/>
        </authorList>
    </citation>
    <scope>NUCLEOTIDE SEQUENCE [LARGE SCALE GENOMIC DNA]</scope>
    <source>
        <strain evidence="4 5">BP57</strain>
    </source>
</reference>
<evidence type="ECO:0000259" key="2">
    <source>
        <dbReference type="PROSITE" id="PS50090"/>
    </source>
</evidence>
<dbReference type="RefSeq" id="XP_067549922.1">
    <property type="nucleotide sequence ID" value="XM_067691569.1"/>
</dbReference>
<dbReference type="Proteomes" id="UP000669133">
    <property type="component" value="Unassembled WGS sequence"/>
</dbReference>
<evidence type="ECO:0000313" key="4">
    <source>
        <dbReference type="EMBL" id="KAG5420806.1"/>
    </source>
</evidence>
<dbReference type="PROSITE" id="PS51294">
    <property type="entry name" value="HTH_MYB"/>
    <property type="match status" value="1"/>
</dbReference>
<feature type="region of interest" description="Disordered" evidence="1">
    <location>
        <begin position="351"/>
        <end position="414"/>
    </location>
</feature>
<dbReference type="OrthoDB" id="2143914at2759"/>
<dbReference type="PROSITE" id="PS50090">
    <property type="entry name" value="MYB_LIKE"/>
    <property type="match status" value="1"/>
</dbReference>
<feature type="compositionally biased region" description="Polar residues" evidence="1">
    <location>
        <begin position="140"/>
        <end position="159"/>
    </location>
</feature>
<dbReference type="Gene3D" id="1.10.10.60">
    <property type="entry name" value="Homeodomain-like"/>
    <property type="match status" value="1"/>
</dbReference>
<feature type="compositionally biased region" description="Basic and acidic residues" evidence="1">
    <location>
        <begin position="357"/>
        <end position="384"/>
    </location>
</feature>
<evidence type="ECO:0000259" key="3">
    <source>
        <dbReference type="PROSITE" id="PS51294"/>
    </source>
</evidence>
<organism evidence="4 5">
    <name type="scientific">Candida metapsilosis</name>
    <dbReference type="NCBI Taxonomy" id="273372"/>
    <lineage>
        <taxon>Eukaryota</taxon>
        <taxon>Fungi</taxon>
        <taxon>Dikarya</taxon>
        <taxon>Ascomycota</taxon>
        <taxon>Saccharomycotina</taxon>
        <taxon>Pichiomycetes</taxon>
        <taxon>Debaryomycetaceae</taxon>
        <taxon>Candida/Lodderomyces clade</taxon>
        <taxon>Candida</taxon>
    </lineage>
</organism>
<dbReference type="Pfam" id="PF13921">
    <property type="entry name" value="Myb_DNA-bind_6"/>
    <property type="match status" value="1"/>
</dbReference>
<dbReference type="CDD" id="cd00167">
    <property type="entry name" value="SANT"/>
    <property type="match status" value="1"/>
</dbReference>
<keyword evidence="5" id="KW-1185">Reference proteome</keyword>
<proteinExistence type="predicted"/>
<dbReference type="InterPro" id="IPR017930">
    <property type="entry name" value="Myb_dom"/>
</dbReference>
<protein>
    <recommendedName>
        <fullName evidence="6">Myb-like domain-containing protein</fullName>
    </recommendedName>
</protein>
<comment type="caution">
    <text evidence="4">The sequence shown here is derived from an EMBL/GenBank/DDBJ whole genome shotgun (WGS) entry which is preliminary data.</text>
</comment>
<dbReference type="GeneID" id="93651316"/>
<dbReference type="AlphaFoldDB" id="A0A8H7ZIR8"/>
<feature type="region of interest" description="Disordered" evidence="1">
    <location>
        <begin position="1"/>
        <end position="118"/>
    </location>
</feature>
<feature type="domain" description="Myb-like" evidence="2">
    <location>
        <begin position="296"/>
        <end position="346"/>
    </location>
</feature>
<sequence>MITLMGSKDIFKTSTFPKRKRKQEQTGVAKPRSLKYKPSVEALNILSKQTNPPDGPQSESDTSFDSIPNQSHIKADESFGSHVSQTKDKASSTETSPTVLPPGLSTMSEPSSMQSPILPHISIGQGVTLPSRNVGPIQQPVVSQETTTRPQSISQHLPEQQQVGPPLQLVQGPQMAHQVYQQPAPEPQVYYASPQHQQSQSFQPIPQTQAGPYPSNLIPLQQIPGAYVHNQEVYPYYQQQQHQLPQPQYVPIQMANYYQQPIPSSSSAAPLPHQIYYNVVPYTIADPFSGIHGFPRKSKSSSTWSADEDKVLRELKEVQKLGWREISTFFHERTPNACQFRWRRIISNLDVNSKGPETPEKEKDRNVSSISETHEAGHNEERSQEGSPLSKCDSTDKSSKQNHHQTNKIDFLLN</sequence>
<evidence type="ECO:0000256" key="1">
    <source>
        <dbReference type="SAM" id="MobiDB-lite"/>
    </source>
</evidence>
<dbReference type="SMART" id="SM00717">
    <property type="entry name" value="SANT"/>
    <property type="match status" value="1"/>
</dbReference>
<dbReference type="InterPro" id="IPR009057">
    <property type="entry name" value="Homeodomain-like_sf"/>
</dbReference>
<name>A0A8H7ZIR8_9ASCO</name>
<feature type="compositionally biased region" description="Polar residues" evidence="1">
    <location>
        <begin position="46"/>
        <end position="72"/>
    </location>
</feature>
<feature type="domain" description="HTH myb-type" evidence="3">
    <location>
        <begin position="296"/>
        <end position="350"/>
    </location>
</feature>
<gene>
    <name evidence="4" type="ORF">I9W82_002687</name>
</gene>
<evidence type="ECO:0008006" key="6">
    <source>
        <dbReference type="Google" id="ProtNLM"/>
    </source>
</evidence>
<accession>A0A8H7ZIR8</accession>
<feature type="compositionally biased region" description="Basic and acidic residues" evidence="1">
    <location>
        <begin position="73"/>
        <end position="91"/>
    </location>
</feature>
<dbReference type="EMBL" id="JAEOAQ010000002">
    <property type="protein sequence ID" value="KAG5420806.1"/>
    <property type="molecule type" value="Genomic_DNA"/>
</dbReference>
<dbReference type="SUPFAM" id="SSF46689">
    <property type="entry name" value="Homeodomain-like"/>
    <property type="match status" value="1"/>
</dbReference>